<name>C0GDH0_DETAL</name>
<feature type="domain" description="GGDEF" evidence="1">
    <location>
        <begin position="31"/>
        <end position="134"/>
    </location>
</feature>
<dbReference type="RefSeq" id="WP_008514768.1">
    <property type="nucleotide sequence ID" value="NZ_ACJM01000002.1"/>
</dbReference>
<dbReference type="Proteomes" id="UP000006443">
    <property type="component" value="Unassembled WGS sequence"/>
</dbReference>
<evidence type="ECO:0000259" key="1">
    <source>
        <dbReference type="PROSITE" id="PS50887"/>
    </source>
</evidence>
<dbReference type="InterPro" id="IPR000160">
    <property type="entry name" value="GGDEF_dom"/>
</dbReference>
<dbReference type="EMBL" id="ACJM01000002">
    <property type="protein sequence ID" value="EEG78691.1"/>
    <property type="molecule type" value="Genomic_DNA"/>
</dbReference>
<dbReference type="OrthoDB" id="37094at2"/>
<dbReference type="PROSITE" id="PS50887">
    <property type="entry name" value="GGDEF"/>
    <property type="match status" value="1"/>
</dbReference>
<dbReference type="InterPro" id="IPR029787">
    <property type="entry name" value="Nucleotide_cyclase"/>
</dbReference>
<dbReference type="AlphaFoldDB" id="C0GDH0"/>
<evidence type="ECO:0000313" key="3">
    <source>
        <dbReference type="Proteomes" id="UP000006443"/>
    </source>
</evidence>
<protein>
    <submittedName>
        <fullName evidence="2">Putative diguanylate cyclase</fullName>
    </submittedName>
</protein>
<gene>
    <name evidence="2" type="ORF">DealDRAFT_0621</name>
</gene>
<proteinExistence type="predicted"/>
<reference evidence="2 3" key="1">
    <citation type="submission" date="2009-02" db="EMBL/GenBank/DDBJ databases">
        <title>Sequencing of the draft genome and assembly of Dethiobacter alkaliphilus AHT 1.</title>
        <authorList>
            <consortium name="US DOE Joint Genome Institute (JGI-PGF)"/>
            <person name="Lucas S."/>
            <person name="Copeland A."/>
            <person name="Lapidus A."/>
            <person name="Glavina del Rio T."/>
            <person name="Dalin E."/>
            <person name="Tice H."/>
            <person name="Bruce D."/>
            <person name="Goodwin L."/>
            <person name="Pitluck S."/>
            <person name="Larimer F."/>
            <person name="Land M.L."/>
            <person name="Hauser L."/>
            <person name="Muyzer G."/>
        </authorList>
    </citation>
    <scope>NUCLEOTIDE SEQUENCE [LARGE SCALE GENOMIC DNA]</scope>
    <source>
        <strain evidence="2 3">AHT 1</strain>
    </source>
</reference>
<dbReference type="SUPFAM" id="SSF55073">
    <property type="entry name" value="Nucleotide cyclase"/>
    <property type="match status" value="1"/>
</dbReference>
<keyword evidence="3" id="KW-1185">Reference proteome</keyword>
<dbReference type="InterPro" id="IPR043128">
    <property type="entry name" value="Rev_trsase/Diguanyl_cyclase"/>
</dbReference>
<organism evidence="2 3">
    <name type="scientific">Dethiobacter alkaliphilus AHT 1</name>
    <dbReference type="NCBI Taxonomy" id="555088"/>
    <lineage>
        <taxon>Bacteria</taxon>
        <taxon>Bacillati</taxon>
        <taxon>Bacillota</taxon>
        <taxon>Dethiobacteria</taxon>
        <taxon>Dethiobacterales</taxon>
        <taxon>Dethiobacteraceae</taxon>
        <taxon>Dethiobacter</taxon>
    </lineage>
</organism>
<dbReference type="STRING" id="555088.DealDRAFT_0621"/>
<dbReference type="Gene3D" id="3.30.70.270">
    <property type="match status" value="1"/>
</dbReference>
<accession>C0GDH0</accession>
<sequence length="134" mass="15250">MRIKLPLTEYVSYSFEELLDMELKRAYRGGQSFSLALVAFSTGTSAGRAVRILQDTLRDTDTVIRHGETSFLVFMPMTNKEGARFVIERLQHAFASEDYLDDVAGNTTFRVSYITFPEDGDNKEQLLELLLNNL</sequence>
<dbReference type="Pfam" id="PF00990">
    <property type="entry name" value="GGDEF"/>
    <property type="match status" value="1"/>
</dbReference>
<comment type="caution">
    <text evidence="2">The sequence shown here is derived from an EMBL/GenBank/DDBJ whole genome shotgun (WGS) entry which is preliminary data.</text>
</comment>
<evidence type="ECO:0000313" key="2">
    <source>
        <dbReference type="EMBL" id="EEG78691.1"/>
    </source>
</evidence>